<feature type="non-terminal residue" evidence="2">
    <location>
        <position position="197"/>
    </location>
</feature>
<evidence type="ECO:0000313" key="3">
    <source>
        <dbReference type="Proteomes" id="UP000231857"/>
    </source>
</evidence>
<dbReference type="RefSeq" id="WP_133122041.1">
    <property type="nucleotide sequence ID" value="NZ_NPEG01000036.1"/>
</dbReference>
<protein>
    <recommendedName>
        <fullName evidence="4">DUF304 domain-containing protein</fullName>
    </recommendedName>
</protein>
<evidence type="ECO:0000313" key="2">
    <source>
        <dbReference type="EMBL" id="PKA14254.1"/>
    </source>
</evidence>
<keyword evidence="1" id="KW-0472">Membrane</keyword>
<keyword evidence="1" id="KW-0812">Transmembrane</keyword>
<evidence type="ECO:0000256" key="1">
    <source>
        <dbReference type="SAM" id="Phobius"/>
    </source>
</evidence>
<reference evidence="2 3" key="1">
    <citation type="submission" date="2017-07" db="EMBL/GenBank/DDBJ databases">
        <title>Leptospira spp. isolated from tropical soils.</title>
        <authorList>
            <person name="Thibeaux R."/>
            <person name="Iraola G."/>
            <person name="Ferres I."/>
            <person name="Bierque E."/>
            <person name="Girault D."/>
            <person name="Soupe-Gilbert M.-E."/>
            <person name="Picardeau M."/>
            <person name="Goarant C."/>
        </authorList>
    </citation>
    <scope>NUCLEOTIDE SEQUENCE [LARGE SCALE GENOMIC DNA]</scope>
    <source>
        <strain evidence="2 3">ATI7-C-A2</strain>
    </source>
</reference>
<comment type="caution">
    <text evidence="2">The sequence shown here is derived from an EMBL/GenBank/DDBJ whole genome shotgun (WGS) entry which is preliminary data.</text>
</comment>
<evidence type="ECO:0008006" key="4">
    <source>
        <dbReference type="Google" id="ProtNLM"/>
    </source>
</evidence>
<feature type="transmembrane region" description="Helical" evidence="1">
    <location>
        <begin position="45"/>
        <end position="66"/>
    </location>
</feature>
<keyword evidence="3" id="KW-1185">Reference proteome</keyword>
<name>A0ABX4PJN7_9LEPT</name>
<feature type="transmembrane region" description="Helical" evidence="1">
    <location>
        <begin position="21"/>
        <end position="39"/>
    </location>
</feature>
<proteinExistence type="predicted"/>
<organism evidence="2 3">
    <name type="scientific">Leptospira haakeii</name>
    <dbReference type="NCBI Taxonomy" id="2023198"/>
    <lineage>
        <taxon>Bacteria</taxon>
        <taxon>Pseudomonadati</taxon>
        <taxon>Spirochaetota</taxon>
        <taxon>Spirochaetia</taxon>
        <taxon>Leptospirales</taxon>
        <taxon>Leptospiraceae</taxon>
        <taxon>Leptospira</taxon>
    </lineage>
</organism>
<accession>A0ABX4PJN7</accession>
<dbReference type="EMBL" id="NPEI01000031">
    <property type="protein sequence ID" value="PKA14254.1"/>
    <property type="molecule type" value="Genomic_DNA"/>
</dbReference>
<sequence>MKDFIGFTPNQLHGRQKAKTFIIFFTLLVIAPVLTINKIPYSQILLIVTPFALYGLFRVISGAFVFSIGPESIIWNGIQFDPSSIRSLVYKRLIFDTFTILTWKNPRAFRPLYFVTEIVTIVTDAGEFDIGKVVKKSITFEDATEPVRVEGNSFLYSEHIHGFPMRDIILLSDSEFDEAISNLTSYSNKAMIYLSGG</sequence>
<gene>
    <name evidence="2" type="ORF">CH363_19570</name>
</gene>
<dbReference type="Proteomes" id="UP000231857">
    <property type="component" value="Unassembled WGS sequence"/>
</dbReference>
<keyword evidence="1" id="KW-1133">Transmembrane helix</keyword>